<feature type="transmembrane region" description="Helical" evidence="1">
    <location>
        <begin position="46"/>
        <end position="65"/>
    </location>
</feature>
<protein>
    <recommendedName>
        <fullName evidence="4">Integral membrane protein</fullName>
    </recommendedName>
</protein>
<reference evidence="2 3" key="1">
    <citation type="submission" date="2021-05" db="EMBL/GenBank/DDBJ databases">
        <title>Kineosporia and Streptomyces sp. nov. two new marine actinobacteria isolated from Coral.</title>
        <authorList>
            <person name="Buangrab K."/>
            <person name="Sutthacheep M."/>
            <person name="Yeemin T."/>
            <person name="Harunari E."/>
            <person name="Igarashi Y."/>
            <person name="Kanchanasin P."/>
            <person name="Tanasupawat S."/>
            <person name="Phongsopitanun W."/>
        </authorList>
    </citation>
    <scope>NUCLEOTIDE SEQUENCE [LARGE SCALE GENOMIC DNA]</scope>
    <source>
        <strain evidence="2 3">J2-2</strain>
    </source>
</reference>
<evidence type="ECO:0000313" key="2">
    <source>
        <dbReference type="EMBL" id="MBT0772254.1"/>
    </source>
</evidence>
<accession>A0ABS5TQU4</accession>
<evidence type="ECO:0000313" key="3">
    <source>
        <dbReference type="Proteomes" id="UP001197247"/>
    </source>
</evidence>
<sequence length="82" mass="8625">MKSGPFRFSPASVAGYAELIIRRRVDRARARQIHGPGDVGASVVEWVVISALLVGIAAAVGAVLLQKLRDKADSINLDTGGI</sequence>
<keyword evidence="1" id="KW-0812">Transmembrane</keyword>
<dbReference type="Proteomes" id="UP001197247">
    <property type="component" value="Unassembled WGS sequence"/>
</dbReference>
<proteinExistence type="predicted"/>
<evidence type="ECO:0008006" key="4">
    <source>
        <dbReference type="Google" id="ProtNLM"/>
    </source>
</evidence>
<keyword evidence="1" id="KW-0472">Membrane</keyword>
<dbReference type="EMBL" id="JAHBAY010000011">
    <property type="protein sequence ID" value="MBT0772254.1"/>
    <property type="molecule type" value="Genomic_DNA"/>
</dbReference>
<evidence type="ECO:0000256" key="1">
    <source>
        <dbReference type="SAM" id="Phobius"/>
    </source>
</evidence>
<keyword evidence="1" id="KW-1133">Transmembrane helix</keyword>
<keyword evidence="3" id="KW-1185">Reference proteome</keyword>
<comment type="caution">
    <text evidence="2">The sequence shown here is derived from an EMBL/GenBank/DDBJ whole genome shotgun (WGS) entry which is preliminary data.</text>
</comment>
<gene>
    <name evidence="2" type="ORF">KIH74_25135</name>
</gene>
<dbReference type="RefSeq" id="WP_214158658.1">
    <property type="nucleotide sequence ID" value="NZ_JAHBAY010000011.1"/>
</dbReference>
<organism evidence="2 3">
    <name type="scientific">Kineosporia corallincola</name>
    <dbReference type="NCBI Taxonomy" id="2835133"/>
    <lineage>
        <taxon>Bacteria</taxon>
        <taxon>Bacillati</taxon>
        <taxon>Actinomycetota</taxon>
        <taxon>Actinomycetes</taxon>
        <taxon>Kineosporiales</taxon>
        <taxon>Kineosporiaceae</taxon>
        <taxon>Kineosporia</taxon>
    </lineage>
</organism>
<name>A0ABS5TQU4_9ACTN</name>